<dbReference type="InterPro" id="IPR051432">
    <property type="entry name" value="KCNMA1_auxiliary"/>
</dbReference>
<evidence type="ECO:0000256" key="1">
    <source>
        <dbReference type="ARBA" id="ARBA00004162"/>
    </source>
</evidence>
<evidence type="ECO:0000313" key="12">
    <source>
        <dbReference type="Ensembl" id="ENSPMRP00000009058.1"/>
    </source>
</evidence>
<keyword evidence="2" id="KW-0813">Transport</keyword>
<protein>
    <recommendedName>
        <fullName evidence="14">Leucine rich repeat containing 52</fullName>
    </recommendedName>
</protein>
<keyword evidence="9" id="KW-1015">Disulfide bond</keyword>
<evidence type="ECO:0000256" key="2">
    <source>
        <dbReference type="ARBA" id="ARBA00022448"/>
    </source>
</evidence>
<evidence type="ECO:0000256" key="6">
    <source>
        <dbReference type="ARBA" id="ARBA00022989"/>
    </source>
</evidence>
<keyword evidence="13" id="KW-1185">Reference proteome</keyword>
<evidence type="ECO:0000256" key="3">
    <source>
        <dbReference type="ARBA" id="ARBA00022475"/>
    </source>
</evidence>
<dbReference type="PANTHER" id="PTHR46473">
    <property type="entry name" value="GH08155P"/>
    <property type="match status" value="1"/>
</dbReference>
<name>A0A670IBK1_PODMU</name>
<dbReference type="Pfam" id="PF13855">
    <property type="entry name" value="LRR_8"/>
    <property type="match status" value="1"/>
</dbReference>
<evidence type="ECO:0000256" key="10">
    <source>
        <dbReference type="ARBA" id="ARBA00023303"/>
    </source>
</evidence>
<organism evidence="12 13">
    <name type="scientific">Podarcis muralis</name>
    <name type="common">Wall lizard</name>
    <name type="synonym">Lacerta muralis</name>
    <dbReference type="NCBI Taxonomy" id="64176"/>
    <lineage>
        <taxon>Eukaryota</taxon>
        <taxon>Metazoa</taxon>
        <taxon>Chordata</taxon>
        <taxon>Craniata</taxon>
        <taxon>Vertebrata</taxon>
        <taxon>Euteleostomi</taxon>
        <taxon>Lepidosauria</taxon>
        <taxon>Squamata</taxon>
        <taxon>Bifurcata</taxon>
        <taxon>Unidentata</taxon>
        <taxon>Episquamata</taxon>
        <taxon>Laterata</taxon>
        <taxon>Lacertibaenia</taxon>
        <taxon>Lacertidae</taxon>
        <taxon>Podarcis</taxon>
    </lineage>
</organism>
<evidence type="ECO:0000256" key="11">
    <source>
        <dbReference type="SAM" id="Phobius"/>
    </source>
</evidence>
<evidence type="ECO:0000256" key="4">
    <source>
        <dbReference type="ARBA" id="ARBA00022692"/>
    </source>
</evidence>
<keyword evidence="4 11" id="KW-0812">Transmembrane</keyword>
<dbReference type="Gene3D" id="3.80.10.10">
    <property type="entry name" value="Ribonuclease Inhibitor"/>
    <property type="match status" value="1"/>
</dbReference>
<reference evidence="12" key="2">
    <citation type="submission" date="2025-08" db="UniProtKB">
        <authorList>
            <consortium name="Ensembl"/>
        </authorList>
    </citation>
    <scope>IDENTIFICATION</scope>
</reference>
<evidence type="ECO:0000313" key="13">
    <source>
        <dbReference type="Proteomes" id="UP000472272"/>
    </source>
</evidence>
<evidence type="ECO:0000256" key="5">
    <source>
        <dbReference type="ARBA" id="ARBA00022729"/>
    </source>
</evidence>
<dbReference type="GO" id="GO:0008076">
    <property type="term" value="C:voltage-gated potassium channel complex"/>
    <property type="evidence" value="ECO:0007669"/>
    <property type="project" value="TreeGrafter"/>
</dbReference>
<reference evidence="12" key="3">
    <citation type="submission" date="2025-09" db="UniProtKB">
        <authorList>
            <consortium name="Ensembl"/>
        </authorList>
    </citation>
    <scope>IDENTIFICATION</scope>
</reference>
<evidence type="ECO:0000256" key="7">
    <source>
        <dbReference type="ARBA" id="ARBA00023065"/>
    </source>
</evidence>
<keyword evidence="3" id="KW-1003">Cell membrane</keyword>
<dbReference type="Ensembl" id="ENSPMRT00000009673.1">
    <property type="protein sequence ID" value="ENSPMRP00000009058.1"/>
    <property type="gene ID" value="ENSPMRG00000006079.1"/>
</dbReference>
<feature type="transmembrane region" description="Helical" evidence="11">
    <location>
        <begin position="227"/>
        <end position="256"/>
    </location>
</feature>
<keyword evidence="5" id="KW-0732">Signal</keyword>
<proteinExistence type="predicted"/>
<keyword evidence="10" id="KW-0407">Ion channel</keyword>
<evidence type="ECO:0008006" key="14">
    <source>
        <dbReference type="Google" id="ProtNLM"/>
    </source>
</evidence>
<dbReference type="GO" id="GO:0044325">
    <property type="term" value="F:transmembrane transporter binding"/>
    <property type="evidence" value="ECO:0007669"/>
    <property type="project" value="TreeGrafter"/>
</dbReference>
<reference evidence="12 13" key="1">
    <citation type="journal article" date="2019" name="Proc. Natl. Acad. Sci. U.S.A.">
        <title>Regulatory changes in pterin and carotenoid genes underlie balanced color polymorphisms in the wall lizard.</title>
        <authorList>
            <person name="Andrade P."/>
            <person name="Pinho C."/>
            <person name="Perez I de Lanuza G."/>
            <person name="Afonso S."/>
            <person name="Brejcha J."/>
            <person name="Rubin C.J."/>
            <person name="Wallerman O."/>
            <person name="Pereira P."/>
            <person name="Sabatino S.J."/>
            <person name="Bellati A."/>
            <person name="Pellitteri-Rosa D."/>
            <person name="Bosakova Z."/>
            <person name="Bunikis I."/>
            <person name="Carretero M.A."/>
            <person name="Feiner N."/>
            <person name="Marsik P."/>
            <person name="Pauperio F."/>
            <person name="Salvi D."/>
            <person name="Soler L."/>
            <person name="While G.M."/>
            <person name="Uller T."/>
            <person name="Font E."/>
            <person name="Andersson L."/>
            <person name="Carneiro M."/>
        </authorList>
    </citation>
    <scope>NUCLEOTIDE SEQUENCE</scope>
</reference>
<dbReference type="Proteomes" id="UP000472272">
    <property type="component" value="Chromosome 6"/>
</dbReference>
<dbReference type="InterPro" id="IPR032675">
    <property type="entry name" value="LRR_dom_sf"/>
</dbReference>
<dbReference type="GO" id="GO:0005249">
    <property type="term" value="F:voltage-gated potassium channel activity"/>
    <property type="evidence" value="ECO:0007669"/>
    <property type="project" value="TreeGrafter"/>
</dbReference>
<keyword evidence="7" id="KW-0406">Ion transport</keyword>
<evidence type="ECO:0000256" key="8">
    <source>
        <dbReference type="ARBA" id="ARBA00023136"/>
    </source>
</evidence>
<dbReference type="InterPro" id="IPR001611">
    <property type="entry name" value="Leu-rich_rpt"/>
</dbReference>
<dbReference type="SUPFAM" id="SSF52058">
    <property type="entry name" value="L domain-like"/>
    <property type="match status" value="1"/>
</dbReference>
<evidence type="ECO:0000256" key="9">
    <source>
        <dbReference type="ARBA" id="ARBA00023157"/>
    </source>
</evidence>
<accession>A0A670IBK1</accession>
<dbReference type="AlphaFoldDB" id="A0A670IBK1"/>
<sequence>MSHQETLLFSFGMLDAKTDYFRLLINCAVNCSMKALDKVPGSIPLTTRELILSYNKLVTLPVLEMSYLNELVYLDCSHNLLEMGLDFTFPGIVKLTYLDLSFNKLSFVTPYTFSQLNKLLLLNLSSNPKLVEVKDKAFDSNPLLRFVDMSDCALTYVGGELFKDLHNLHSLRLKGNPWNCDCSFLEFCNWIKKADVVYPGETFSQVRIPWGTKLHYLCLVHLDFQDFVFLGLMAICIFFGGTLVAWLVGLATVIYYHPVMKETRQGQAQGLRQDLAYSNVVPATWGRVRQPFIFVGVMTSPDPPATHLPVLPKGEHSSCEYSSLSFSQTLVSAVGRRRWVTRPRGRLSLP</sequence>
<comment type="subcellular location">
    <subcellularLocation>
        <location evidence="1">Cell membrane</location>
        <topology evidence="1">Single-pass membrane protein</topology>
    </subcellularLocation>
</comment>
<keyword evidence="6 11" id="KW-1133">Transmembrane helix</keyword>
<dbReference type="PANTHER" id="PTHR46473:SF6">
    <property type="entry name" value="LEUCINE-RICH REPEAT-CONTAINING PROTEIN 52"/>
    <property type="match status" value="1"/>
</dbReference>
<dbReference type="PROSITE" id="PS51450">
    <property type="entry name" value="LRR"/>
    <property type="match status" value="1"/>
</dbReference>
<keyword evidence="8 11" id="KW-0472">Membrane</keyword>
<dbReference type="GeneTree" id="ENSGT00940000156906"/>
<dbReference type="GO" id="GO:0099104">
    <property type="term" value="F:potassium channel activator activity"/>
    <property type="evidence" value="ECO:0007669"/>
    <property type="project" value="TreeGrafter"/>
</dbReference>